<comment type="caution">
    <text evidence="2">The sequence shown here is derived from an EMBL/GenBank/DDBJ whole genome shotgun (WGS) entry which is preliminary data.</text>
</comment>
<dbReference type="AlphaFoldDB" id="A0AAW6TXW6"/>
<dbReference type="Gene3D" id="3.10.20.30">
    <property type="match status" value="1"/>
</dbReference>
<dbReference type="InterPro" id="IPR052911">
    <property type="entry name" value="Corrinoid_activation_enz"/>
</dbReference>
<dbReference type="Pfam" id="PF00111">
    <property type="entry name" value="Fer2"/>
    <property type="match status" value="1"/>
</dbReference>
<organism evidence="2 3">
    <name type="scientific">Anaerobaca lacustris</name>
    <dbReference type="NCBI Taxonomy" id="3044600"/>
    <lineage>
        <taxon>Bacteria</taxon>
        <taxon>Pseudomonadati</taxon>
        <taxon>Planctomycetota</taxon>
        <taxon>Phycisphaerae</taxon>
        <taxon>Sedimentisphaerales</taxon>
        <taxon>Anaerobacaceae</taxon>
        <taxon>Anaerobaca</taxon>
    </lineage>
</organism>
<gene>
    <name evidence="2" type="ORF">QJ522_16090</name>
</gene>
<dbReference type="SUPFAM" id="SSF54292">
    <property type="entry name" value="2Fe-2S ferredoxin-like"/>
    <property type="match status" value="1"/>
</dbReference>
<dbReference type="Gene3D" id="3.30.420.480">
    <property type="entry name" value="Domain of unknown function (DUF4445)"/>
    <property type="match status" value="1"/>
</dbReference>
<dbReference type="InterPro" id="IPR036010">
    <property type="entry name" value="2Fe-2S_ferredoxin-like_sf"/>
</dbReference>
<protein>
    <submittedName>
        <fullName evidence="2">ASKHA domain-containing protein</fullName>
    </submittedName>
</protein>
<feature type="domain" description="2Fe-2S ferredoxin-type" evidence="1">
    <location>
        <begin position="4"/>
        <end position="77"/>
    </location>
</feature>
<accession>A0AAW6TXW6</accession>
<evidence type="ECO:0000259" key="1">
    <source>
        <dbReference type="PROSITE" id="PS51085"/>
    </source>
</evidence>
<dbReference type="GO" id="GO:0051536">
    <property type="term" value="F:iron-sulfur cluster binding"/>
    <property type="evidence" value="ECO:0007669"/>
    <property type="project" value="InterPro"/>
</dbReference>
<dbReference type="EMBL" id="JASCXX010000022">
    <property type="protein sequence ID" value="MDI6450578.1"/>
    <property type="molecule type" value="Genomic_DNA"/>
</dbReference>
<dbReference type="InterPro" id="IPR012675">
    <property type="entry name" value="Beta-grasp_dom_sf"/>
</dbReference>
<dbReference type="InterPro" id="IPR001041">
    <property type="entry name" value="2Fe-2S_ferredoxin-type"/>
</dbReference>
<keyword evidence="3" id="KW-1185">Reference proteome</keyword>
<dbReference type="RefSeq" id="WP_349245988.1">
    <property type="nucleotide sequence ID" value="NZ_JASCXX010000022.1"/>
</dbReference>
<dbReference type="PANTHER" id="PTHR42895">
    <property type="entry name" value="IRON-SULFUR CLUSTER-BINDING PROTEIN-RELATED"/>
    <property type="match status" value="1"/>
</dbReference>
<dbReference type="Proteomes" id="UP001431776">
    <property type="component" value="Unassembled WGS sequence"/>
</dbReference>
<dbReference type="PROSITE" id="PS51085">
    <property type="entry name" value="2FE2S_FER_2"/>
    <property type="match status" value="1"/>
</dbReference>
<reference evidence="2" key="1">
    <citation type="submission" date="2023-05" db="EMBL/GenBank/DDBJ databases">
        <title>Anaerotaeda fermentans gen. nov., sp. nov., a novel anaerobic planctomycete of the new family within the order Sedimentisphaerales isolated from Taman Peninsula, Russia.</title>
        <authorList>
            <person name="Khomyakova M.A."/>
            <person name="Merkel A.Y."/>
            <person name="Slobodkin A.I."/>
        </authorList>
    </citation>
    <scope>NUCLEOTIDE SEQUENCE</scope>
    <source>
        <strain evidence="2">M17dextr</strain>
    </source>
</reference>
<dbReference type="InterPro" id="IPR041414">
    <property type="entry name" value="Raco-like_middle"/>
</dbReference>
<dbReference type="Pfam" id="PF14574">
    <property type="entry name" value="RACo_C_ter"/>
    <property type="match status" value="1"/>
</dbReference>
<evidence type="ECO:0000313" key="2">
    <source>
        <dbReference type="EMBL" id="MDI6450578.1"/>
    </source>
</evidence>
<dbReference type="InterPro" id="IPR027980">
    <property type="entry name" value="RACo_C"/>
</dbReference>
<name>A0AAW6TXW6_9BACT</name>
<sequence length="532" mass="55497">MKHFRVVFEPDGKEISIHEGATLVEAAGQVGIVLNTSCGGRGTCGKCAVRLGPSGREVFACQHTVQSDLTVTVPGQSRFYAHKILEHGIAPASGLSRTIVEKYRALAGPTAICGVAVDIGTTTVVAKLIDLADGRSVATRAMLNPQTQFGDDVVSRISYAESETGLARLRAAIVDGINELIQGLCETVRIEADAIYEVSIVGNTTMNHIFLGFPVSQLGQAPYRAHSVEAHDISPASVGLRMNPAGNVHAAENIAGFLGSDTTAVALAVDMDSAVQMTLVVDIGTNGELVLGTGERLYAASCAAGPALEGARIRYGGRAAEGAIEAVIIDNDDIAIDVIGGAAPRSICGSGLIDAVAVLLELGVVDASGRFADVMRVRSRCSASVASRLIEFEGQPAFRLSDEGQAGEATVILTQKDIREFQLAKGAIQAGTKLLLARMGIDVGGLEQVLLAGAFGNYVRPASAVRVGLLPDVPLERIHFVGNAAATGAQMLLLSDECRATAGALTRKIQYVEIAHEKAFGEVFAESMLLSP</sequence>
<evidence type="ECO:0000313" key="3">
    <source>
        <dbReference type="Proteomes" id="UP001431776"/>
    </source>
</evidence>
<dbReference type="PANTHER" id="PTHR42895:SF2">
    <property type="entry name" value="IRON-SULFUR CLUSTER PROTEIN"/>
    <property type="match status" value="1"/>
</dbReference>
<dbReference type="Pfam" id="PF17651">
    <property type="entry name" value="Raco_middle"/>
    <property type="match status" value="1"/>
</dbReference>
<dbReference type="InterPro" id="IPR042259">
    <property type="entry name" value="Raco-like_middle_sf"/>
</dbReference>
<proteinExistence type="predicted"/>
<dbReference type="CDD" id="cd00207">
    <property type="entry name" value="fer2"/>
    <property type="match status" value="1"/>
</dbReference>